<evidence type="ECO:0000256" key="5">
    <source>
        <dbReference type="ARBA" id="ARBA00022741"/>
    </source>
</evidence>
<dbReference type="AlphaFoldDB" id="A0A9W8AYK0"/>
<evidence type="ECO:0000256" key="7">
    <source>
        <dbReference type="ARBA" id="ARBA00022840"/>
    </source>
</evidence>
<dbReference type="PROSITE" id="PS00108">
    <property type="entry name" value="PROTEIN_KINASE_ST"/>
    <property type="match status" value="1"/>
</dbReference>
<dbReference type="FunFam" id="3.30.200.20:FF:000124">
    <property type="entry name" value="Cyclin-dependent kinase 4"/>
    <property type="match status" value="1"/>
</dbReference>
<keyword evidence="4 15" id="KW-0808">Transferase</keyword>
<keyword evidence="5 11" id="KW-0547">Nucleotide-binding</keyword>
<evidence type="ECO:0000256" key="8">
    <source>
        <dbReference type="ARBA" id="ARBA00023242"/>
    </source>
</evidence>
<dbReference type="InterPro" id="IPR000719">
    <property type="entry name" value="Prot_kinase_dom"/>
</dbReference>
<comment type="similarity">
    <text evidence="2">Belongs to the protein kinase superfamily. CMGC Ser/Thr protein kinase family. CDC2/CDKX subfamily.</text>
</comment>
<comment type="subcellular location">
    <subcellularLocation>
        <location evidence="1">Nucleus</location>
    </subcellularLocation>
</comment>
<evidence type="ECO:0000313" key="16">
    <source>
        <dbReference type="Proteomes" id="UP001151582"/>
    </source>
</evidence>
<name>A0A9W8AYK0_9FUNG</name>
<evidence type="ECO:0000256" key="11">
    <source>
        <dbReference type="PROSITE-ProRule" id="PRU10141"/>
    </source>
</evidence>
<evidence type="ECO:0000256" key="1">
    <source>
        <dbReference type="ARBA" id="ARBA00004123"/>
    </source>
</evidence>
<reference evidence="15" key="1">
    <citation type="submission" date="2022-07" db="EMBL/GenBank/DDBJ databases">
        <title>Phylogenomic reconstructions and comparative analyses of Kickxellomycotina fungi.</title>
        <authorList>
            <person name="Reynolds N.K."/>
            <person name="Stajich J.E."/>
            <person name="Barry K."/>
            <person name="Grigoriev I.V."/>
            <person name="Crous P."/>
            <person name="Smith M.E."/>
        </authorList>
    </citation>
    <scope>NUCLEOTIDE SEQUENCE</scope>
    <source>
        <strain evidence="15">RSA 567</strain>
    </source>
</reference>
<dbReference type="GO" id="GO:0004740">
    <property type="term" value="F:pyruvate dehydrogenase (acetyl-transferring) kinase activity"/>
    <property type="evidence" value="ECO:0007669"/>
    <property type="project" value="UniProtKB-EC"/>
</dbReference>
<evidence type="ECO:0000256" key="9">
    <source>
        <dbReference type="ARBA" id="ARBA00047811"/>
    </source>
</evidence>
<dbReference type="Pfam" id="PF00069">
    <property type="entry name" value="Pkinase"/>
    <property type="match status" value="1"/>
</dbReference>
<keyword evidence="8" id="KW-0539">Nucleus</keyword>
<dbReference type="PANTHER" id="PTHR24056">
    <property type="entry name" value="CELL DIVISION PROTEIN KINASE"/>
    <property type="match status" value="1"/>
</dbReference>
<comment type="catalytic activity">
    <reaction evidence="9">
        <text>L-threonyl-[protein] + ATP = O-phospho-L-threonyl-[protein] + ADP + H(+)</text>
        <dbReference type="Rhea" id="RHEA:46608"/>
        <dbReference type="Rhea" id="RHEA-COMP:11060"/>
        <dbReference type="Rhea" id="RHEA-COMP:11605"/>
        <dbReference type="ChEBI" id="CHEBI:15378"/>
        <dbReference type="ChEBI" id="CHEBI:30013"/>
        <dbReference type="ChEBI" id="CHEBI:30616"/>
        <dbReference type="ChEBI" id="CHEBI:61977"/>
        <dbReference type="ChEBI" id="CHEBI:456216"/>
        <dbReference type="EC" id="2.7.11.22"/>
    </reaction>
</comment>
<gene>
    <name evidence="15" type="primary">BUR1_1</name>
    <name evidence="15" type="ORF">H4R34_004266</name>
</gene>
<keyword evidence="3 12" id="KW-0723">Serine/threonine-protein kinase</keyword>
<feature type="domain" description="Protein kinase" evidence="14">
    <location>
        <begin position="76"/>
        <end position="276"/>
    </location>
</feature>
<feature type="binding site" evidence="11">
    <location>
        <position position="105"/>
    </location>
    <ligand>
        <name>ATP</name>
        <dbReference type="ChEBI" id="CHEBI:30616"/>
    </ligand>
</feature>
<dbReference type="InterPro" id="IPR008271">
    <property type="entry name" value="Ser/Thr_kinase_AS"/>
</dbReference>
<dbReference type="Proteomes" id="UP001151582">
    <property type="component" value="Unassembled WGS sequence"/>
</dbReference>
<accession>A0A9W8AYK0</accession>
<dbReference type="InterPro" id="IPR050108">
    <property type="entry name" value="CDK"/>
</dbReference>
<dbReference type="InterPro" id="IPR017441">
    <property type="entry name" value="Protein_kinase_ATP_BS"/>
</dbReference>
<evidence type="ECO:0000256" key="2">
    <source>
        <dbReference type="ARBA" id="ARBA00006485"/>
    </source>
</evidence>
<evidence type="ECO:0000256" key="4">
    <source>
        <dbReference type="ARBA" id="ARBA00022679"/>
    </source>
</evidence>
<dbReference type="InterPro" id="IPR011009">
    <property type="entry name" value="Kinase-like_dom_sf"/>
</dbReference>
<keyword evidence="16" id="KW-1185">Reference proteome</keyword>
<keyword evidence="7 11" id="KW-0067">ATP-binding</keyword>
<dbReference type="GO" id="GO:0005524">
    <property type="term" value="F:ATP binding"/>
    <property type="evidence" value="ECO:0007669"/>
    <property type="project" value="UniProtKB-UniRule"/>
</dbReference>
<evidence type="ECO:0000256" key="10">
    <source>
        <dbReference type="ARBA" id="ARBA00048367"/>
    </source>
</evidence>
<evidence type="ECO:0000313" key="15">
    <source>
        <dbReference type="EMBL" id="KAJ1975624.1"/>
    </source>
</evidence>
<sequence length="276" mass="30891">MHKRRYTNGQGPVSHSAANGTLPPSSSTQRYTSPSPRPQLVPGSPAMSPNPSPSSPLCNRKKDVRRYTGCSFLDDYERLGKLGEGTFGEVHKARHKTTGELVALKRILIHNENEGIPITAIREIKILKSLSNPNIVPLSDIAIERGDAALRKRANIYMVIPYMDHDLTGLLENPSVSFSLPQIKCYLKQLLKGVCYLHGQKVLHRDMKASNLLIDNRGNLRITDFGLARAYDPSANDRYTNCVVTRWYRPPELLLGEAHYTGAIDLWGVGYVFCWH</sequence>
<dbReference type="EMBL" id="JANBQB010000508">
    <property type="protein sequence ID" value="KAJ1975624.1"/>
    <property type="molecule type" value="Genomic_DNA"/>
</dbReference>
<keyword evidence="6 15" id="KW-0418">Kinase</keyword>
<evidence type="ECO:0000256" key="6">
    <source>
        <dbReference type="ARBA" id="ARBA00022777"/>
    </source>
</evidence>
<comment type="caution">
    <text evidence="15">The sequence shown here is derived from an EMBL/GenBank/DDBJ whole genome shotgun (WGS) entry which is preliminary data.</text>
</comment>
<organism evidence="15 16">
    <name type="scientific">Dimargaris verticillata</name>
    <dbReference type="NCBI Taxonomy" id="2761393"/>
    <lineage>
        <taxon>Eukaryota</taxon>
        <taxon>Fungi</taxon>
        <taxon>Fungi incertae sedis</taxon>
        <taxon>Zoopagomycota</taxon>
        <taxon>Kickxellomycotina</taxon>
        <taxon>Dimargaritomycetes</taxon>
        <taxon>Dimargaritales</taxon>
        <taxon>Dimargaritaceae</taxon>
        <taxon>Dimargaris</taxon>
    </lineage>
</organism>
<evidence type="ECO:0000259" key="14">
    <source>
        <dbReference type="PROSITE" id="PS50011"/>
    </source>
</evidence>
<dbReference type="EC" id="2.7.11.2" evidence="15"/>
<dbReference type="SUPFAM" id="SSF56112">
    <property type="entry name" value="Protein kinase-like (PK-like)"/>
    <property type="match status" value="1"/>
</dbReference>
<evidence type="ECO:0000256" key="12">
    <source>
        <dbReference type="RuleBase" id="RU000304"/>
    </source>
</evidence>
<proteinExistence type="inferred from homology"/>
<dbReference type="OrthoDB" id="28397at2759"/>
<dbReference type="GO" id="GO:0005634">
    <property type="term" value="C:nucleus"/>
    <property type="evidence" value="ECO:0007669"/>
    <property type="project" value="UniProtKB-SubCell"/>
</dbReference>
<dbReference type="PANTHER" id="PTHR24056:SF233">
    <property type="entry name" value="CYCLIN-DEPENDENT KINASE 9"/>
    <property type="match status" value="1"/>
</dbReference>
<evidence type="ECO:0000256" key="3">
    <source>
        <dbReference type="ARBA" id="ARBA00022527"/>
    </source>
</evidence>
<dbReference type="GO" id="GO:0004693">
    <property type="term" value="F:cyclin-dependent protein serine/threonine kinase activity"/>
    <property type="evidence" value="ECO:0007669"/>
    <property type="project" value="UniProtKB-EC"/>
</dbReference>
<comment type="catalytic activity">
    <reaction evidence="10">
        <text>L-seryl-[protein] + ATP = O-phospho-L-seryl-[protein] + ADP + H(+)</text>
        <dbReference type="Rhea" id="RHEA:17989"/>
        <dbReference type="Rhea" id="RHEA-COMP:9863"/>
        <dbReference type="Rhea" id="RHEA-COMP:11604"/>
        <dbReference type="ChEBI" id="CHEBI:15378"/>
        <dbReference type="ChEBI" id="CHEBI:29999"/>
        <dbReference type="ChEBI" id="CHEBI:30616"/>
        <dbReference type="ChEBI" id="CHEBI:83421"/>
        <dbReference type="ChEBI" id="CHEBI:456216"/>
        <dbReference type="EC" id="2.7.11.22"/>
    </reaction>
</comment>
<dbReference type="Gene3D" id="3.30.200.20">
    <property type="entry name" value="Phosphorylase Kinase, domain 1"/>
    <property type="match status" value="1"/>
</dbReference>
<feature type="compositionally biased region" description="Polar residues" evidence="13">
    <location>
        <begin position="7"/>
        <end position="34"/>
    </location>
</feature>
<dbReference type="PROSITE" id="PS00107">
    <property type="entry name" value="PROTEIN_KINASE_ATP"/>
    <property type="match status" value="1"/>
</dbReference>
<dbReference type="PROSITE" id="PS50011">
    <property type="entry name" value="PROTEIN_KINASE_DOM"/>
    <property type="match status" value="1"/>
</dbReference>
<protein>
    <submittedName>
        <fullName evidence="15">Serine/threonine protein kinase, CMGC, CDC2/CDK sub</fullName>
        <ecNumber evidence="15">2.7.11.2</ecNumber>
    </submittedName>
</protein>
<dbReference type="SMART" id="SM00220">
    <property type="entry name" value="S_TKc"/>
    <property type="match status" value="1"/>
</dbReference>
<dbReference type="Gene3D" id="1.10.510.10">
    <property type="entry name" value="Transferase(Phosphotransferase) domain 1"/>
    <property type="match status" value="1"/>
</dbReference>
<evidence type="ECO:0000256" key="13">
    <source>
        <dbReference type="SAM" id="MobiDB-lite"/>
    </source>
</evidence>
<feature type="region of interest" description="Disordered" evidence="13">
    <location>
        <begin position="1"/>
        <end position="60"/>
    </location>
</feature>